<dbReference type="Proteomes" id="UP000291286">
    <property type="component" value="Unassembled WGS sequence"/>
</dbReference>
<proteinExistence type="predicted"/>
<dbReference type="PROSITE" id="PS50887">
    <property type="entry name" value="GGDEF"/>
    <property type="match status" value="1"/>
</dbReference>
<dbReference type="InterPro" id="IPR029016">
    <property type="entry name" value="GAF-like_dom_sf"/>
</dbReference>
<comment type="caution">
    <text evidence="7">The sequence shown here is derived from an EMBL/GenBank/DDBJ whole genome shotgun (WGS) entry which is preliminary data.</text>
</comment>
<organism evidence="7 8">
    <name type="scientific">Pseudoxanthomonas winnipegensis</name>
    <dbReference type="NCBI Taxonomy" id="2480810"/>
    <lineage>
        <taxon>Bacteria</taxon>
        <taxon>Pseudomonadati</taxon>
        <taxon>Pseudomonadota</taxon>
        <taxon>Gammaproteobacteria</taxon>
        <taxon>Lysobacterales</taxon>
        <taxon>Lysobacteraceae</taxon>
        <taxon>Pseudoxanthomonas</taxon>
    </lineage>
</organism>
<evidence type="ECO:0000256" key="2">
    <source>
        <dbReference type="ARBA" id="ARBA00012528"/>
    </source>
</evidence>
<dbReference type="CDD" id="cd19410">
    <property type="entry name" value="HK9-like_sensor"/>
    <property type="match status" value="1"/>
</dbReference>
<keyword evidence="5" id="KW-1133">Transmembrane helix</keyword>
<dbReference type="Gene3D" id="3.30.450.40">
    <property type="match status" value="1"/>
</dbReference>
<dbReference type="SMART" id="SM00267">
    <property type="entry name" value="GGDEF"/>
    <property type="match status" value="1"/>
</dbReference>
<dbReference type="GO" id="GO:0052621">
    <property type="term" value="F:diguanylate cyclase activity"/>
    <property type="evidence" value="ECO:0007669"/>
    <property type="project" value="UniProtKB-EC"/>
</dbReference>
<name>A0A4Q8LMD8_9GAMM</name>
<dbReference type="PANTHER" id="PTHR45138:SF9">
    <property type="entry name" value="DIGUANYLATE CYCLASE DGCM-RELATED"/>
    <property type="match status" value="1"/>
</dbReference>
<dbReference type="InterPro" id="IPR050469">
    <property type="entry name" value="Diguanylate_Cyclase"/>
</dbReference>
<accession>A0A4Q8LMD8</accession>
<dbReference type="Pfam" id="PF00990">
    <property type="entry name" value="GGDEF"/>
    <property type="match status" value="1"/>
</dbReference>
<evidence type="ECO:0000259" key="6">
    <source>
        <dbReference type="PROSITE" id="PS50887"/>
    </source>
</evidence>
<reference evidence="7 8" key="1">
    <citation type="submission" date="2019-02" db="EMBL/GenBank/DDBJ databases">
        <title>WGS of Pseudoxanthomonas species novum from clinical isolates.</title>
        <authorList>
            <person name="Bernier A.-M."/>
            <person name="Bernard K."/>
            <person name="Vachon A."/>
        </authorList>
    </citation>
    <scope>NUCLEOTIDE SEQUENCE [LARGE SCALE GENOMIC DNA]</scope>
    <source>
        <strain evidence="7 8">NML171202</strain>
    </source>
</reference>
<dbReference type="SUPFAM" id="SSF55781">
    <property type="entry name" value="GAF domain-like"/>
    <property type="match status" value="1"/>
</dbReference>
<dbReference type="InterPro" id="IPR003018">
    <property type="entry name" value="GAF"/>
</dbReference>
<dbReference type="EC" id="2.7.7.65" evidence="2"/>
<dbReference type="InterPro" id="IPR043128">
    <property type="entry name" value="Rev_trsase/Diguanyl_cyclase"/>
</dbReference>
<dbReference type="Pfam" id="PF13185">
    <property type="entry name" value="GAF_2"/>
    <property type="match status" value="1"/>
</dbReference>
<feature type="region of interest" description="Disordered" evidence="4">
    <location>
        <begin position="544"/>
        <end position="563"/>
    </location>
</feature>
<evidence type="ECO:0000256" key="4">
    <source>
        <dbReference type="SAM" id="MobiDB-lite"/>
    </source>
</evidence>
<feature type="compositionally biased region" description="Basic and acidic residues" evidence="4">
    <location>
        <begin position="549"/>
        <end position="563"/>
    </location>
</feature>
<dbReference type="SMART" id="SM00065">
    <property type="entry name" value="GAF"/>
    <property type="match status" value="1"/>
</dbReference>
<comment type="catalytic activity">
    <reaction evidence="3">
        <text>2 GTP = 3',3'-c-di-GMP + 2 diphosphate</text>
        <dbReference type="Rhea" id="RHEA:24898"/>
        <dbReference type="ChEBI" id="CHEBI:33019"/>
        <dbReference type="ChEBI" id="CHEBI:37565"/>
        <dbReference type="ChEBI" id="CHEBI:58805"/>
        <dbReference type="EC" id="2.7.7.65"/>
    </reaction>
</comment>
<dbReference type="Gene3D" id="3.30.70.270">
    <property type="match status" value="1"/>
</dbReference>
<dbReference type="RefSeq" id="WP_130516660.1">
    <property type="nucleotide sequence ID" value="NZ_SHMA01000004.1"/>
</dbReference>
<dbReference type="FunFam" id="3.30.70.270:FF:000001">
    <property type="entry name" value="Diguanylate cyclase domain protein"/>
    <property type="match status" value="1"/>
</dbReference>
<dbReference type="InterPro" id="IPR000160">
    <property type="entry name" value="GGDEF_dom"/>
</dbReference>
<dbReference type="PANTHER" id="PTHR45138">
    <property type="entry name" value="REGULATORY COMPONENTS OF SENSORY TRANSDUCTION SYSTEM"/>
    <property type="match status" value="1"/>
</dbReference>
<evidence type="ECO:0000256" key="3">
    <source>
        <dbReference type="ARBA" id="ARBA00034247"/>
    </source>
</evidence>
<dbReference type="CDD" id="cd01949">
    <property type="entry name" value="GGDEF"/>
    <property type="match status" value="1"/>
</dbReference>
<dbReference type="NCBIfam" id="TIGR00254">
    <property type="entry name" value="GGDEF"/>
    <property type="match status" value="1"/>
</dbReference>
<keyword evidence="5" id="KW-0812">Transmembrane</keyword>
<feature type="domain" description="GGDEF" evidence="6">
    <location>
        <begin position="422"/>
        <end position="556"/>
    </location>
</feature>
<dbReference type="GO" id="GO:0043709">
    <property type="term" value="P:cell adhesion involved in single-species biofilm formation"/>
    <property type="evidence" value="ECO:0007669"/>
    <property type="project" value="TreeGrafter"/>
</dbReference>
<dbReference type="SUPFAM" id="SSF55073">
    <property type="entry name" value="Nucleotide cyclase"/>
    <property type="match status" value="1"/>
</dbReference>
<dbReference type="InterPro" id="IPR007891">
    <property type="entry name" value="CHASE3"/>
</dbReference>
<dbReference type="AlphaFoldDB" id="A0A4Q8LMD8"/>
<comment type="cofactor">
    <cofactor evidence="1">
        <name>Mg(2+)</name>
        <dbReference type="ChEBI" id="CHEBI:18420"/>
    </cofactor>
</comment>
<sequence length="563" mass="61844">MLSKNRLVNQIGPLLAAMIFVLIGWGILRGADRFATDARWVSHTHEVMARIDEIEARLREAESAERGYLLTGQVGYLADYQTGKAQIPQLFAALGALVRDNGPQEQRVTQLRTLIDQRLRQTDAVVQIYQQQGLAAAQATIDTQARLTSDAIRRQARTMGDAERALLVERAASSDESATLLRILAIAGIPIGILVIAMVYALMVREIRGRRRAERRIQQSNARLEATVAELEHTSGDLRVLSHFASMLQSCVRVEEALALTCEVMTQLMPGTGGCIYRIRASQDYAEAMGGWGTPSAASAAMLTPDDCWALRRGQPQLVQGPGTLRCHHIEGDAGATACIPLMAQGQQLGFLYVSADAAAFLARVQLIETAAEQLAMALSNLELQERLRIQSIREPLTGLFNRRYLEESLARELARCARRGLPLALMMLDLDHFKRFNDTHGHPGGDALLAGFGQLLQQLSRQEDIACRYGGEEFTLILPESTPQAAAERAEQIRAAVEAMRVRHLGKDLPPVTVSIGLACFPHDGQEPEALLRSADQALYRAKAQGRNRVESSHDPRAVRSA</sequence>
<evidence type="ECO:0000256" key="1">
    <source>
        <dbReference type="ARBA" id="ARBA00001946"/>
    </source>
</evidence>
<protein>
    <recommendedName>
        <fullName evidence="2">diguanylate cyclase</fullName>
        <ecNumber evidence="2">2.7.7.65</ecNumber>
    </recommendedName>
</protein>
<dbReference type="GO" id="GO:0005886">
    <property type="term" value="C:plasma membrane"/>
    <property type="evidence" value="ECO:0007669"/>
    <property type="project" value="TreeGrafter"/>
</dbReference>
<keyword evidence="5" id="KW-0472">Membrane</keyword>
<dbReference type="GO" id="GO:1902201">
    <property type="term" value="P:negative regulation of bacterial-type flagellum-dependent cell motility"/>
    <property type="evidence" value="ECO:0007669"/>
    <property type="project" value="TreeGrafter"/>
</dbReference>
<evidence type="ECO:0000313" key="7">
    <source>
        <dbReference type="EMBL" id="TAA31091.1"/>
    </source>
</evidence>
<dbReference type="EMBL" id="SHMB01000002">
    <property type="protein sequence ID" value="TAA31091.1"/>
    <property type="molecule type" value="Genomic_DNA"/>
</dbReference>
<feature type="transmembrane region" description="Helical" evidence="5">
    <location>
        <begin position="7"/>
        <end position="28"/>
    </location>
</feature>
<dbReference type="InterPro" id="IPR029787">
    <property type="entry name" value="Nucleotide_cyclase"/>
</dbReference>
<feature type="transmembrane region" description="Helical" evidence="5">
    <location>
        <begin position="180"/>
        <end position="202"/>
    </location>
</feature>
<evidence type="ECO:0000256" key="5">
    <source>
        <dbReference type="SAM" id="Phobius"/>
    </source>
</evidence>
<dbReference type="Pfam" id="PF05227">
    <property type="entry name" value="CHASE3"/>
    <property type="match status" value="1"/>
</dbReference>
<evidence type="ECO:0000313" key="8">
    <source>
        <dbReference type="Proteomes" id="UP000291286"/>
    </source>
</evidence>
<gene>
    <name evidence="7" type="ORF">EA661_05775</name>
</gene>